<keyword evidence="4" id="KW-0804">Transcription</keyword>
<evidence type="ECO:0000256" key="3">
    <source>
        <dbReference type="ARBA" id="ARBA00023125"/>
    </source>
</evidence>
<dbReference type="GO" id="GO:0043565">
    <property type="term" value="F:sequence-specific DNA binding"/>
    <property type="evidence" value="ECO:0007669"/>
    <property type="project" value="InterPro"/>
</dbReference>
<dbReference type="GO" id="GO:0003700">
    <property type="term" value="F:DNA-binding transcription factor activity"/>
    <property type="evidence" value="ECO:0007669"/>
    <property type="project" value="InterPro"/>
</dbReference>
<comment type="caution">
    <text evidence="8">The sequence shown here is derived from an EMBL/GenBank/DDBJ whole genome shotgun (WGS) entry which is preliminary data.</text>
</comment>
<keyword evidence="5" id="KW-0539">Nucleus</keyword>
<dbReference type="InterPro" id="IPR044810">
    <property type="entry name" value="WRKY_plant"/>
</dbReference>
<dbReference type="AlphaFoldDB" id="A0AAP0HWG5"/>
<feature type="coiled-coil region" evidence="6">
    <location>
        <begin position="47"/>
        <end position="92"/>
    </location>
</feature>
<dbReference type="Proteomes" id="UP001419268">
    <property type="component" value="Unassembled WGS sequence"/>
</dbReference>
<feature type="domain" description="WRKY" evidence="7">
    <location>
        <begin position="199"/>
        <end position="265"/>
    </location>
</feature>
<dbReference type="GO" id="GO:0005634">
    <property type="term" value="C:nucleus"/>
    <property type="evidence" value="ECO:0007669"/>
    <property type="project" value="UniProtKB-SubCell"/>
</dbReference>
<dbReference type="Gene3D" id="2.20.25.80">
    <property type="entry name" value="WRKY domain"/>
    <property type="match status" value="1"/>
</dbReference>
<gene>
    <name evidence="8" type="ORF">Scep_023657</name>
</gene>
<dbReference type="PANTHER" id="PTHR31429">
    <property type="entry name" value="WRKY TRANSCRIPTION FACTOR 36-RELATED"/>
    <property type="match status" value="1"/>
</dbReference>
<dbReference type="InterPro" id="IPR003657">
    <property type="entry name" value="WRKY_dom"/>
</dbReference>
<evidence type="ECO:0000256" key="4">
    <source>
        <dbReference type="ARBA" id="ARBA00023163"/>
    </source>
</evidence>
<keyword evidence="6" id="KW-0175">Coiled coil</keyword>
<comment type="subcellular location">
    <subcellularLocation>
        <location evidence="1">Nucleus</location>
    </subcellularLocation>
</comment>
<organism evidence="8 9">
    <name type="scientific">Stephania cephalantha</name>
    <dbReference type="NCBI Taxonomy" id="152367"/>
    <lineage>
        <taxon>Eukaryota</taxon>
        <taxon>Viridiplantae</taxon>
        <taxon>Streptophyta</taxon>
        <taxon>Embryophyta</taxon>
        <taxon>Tracheophyta</taxon>
        <taxon>Spermatophyta</taxon>
        <taxon>Magnoliopsida</taxon>
        <taxon>Ranunculales</taxon>
        <taxon>Menispermaceae</taxon>
        <taxon>Menispermoideae</taxon>
        <taxon>Cissampelideae</taxon>
        <taxon>Stephania</taxon>
    </lineage>
</organism>
<protein>
    <recommendedName>
        <fullName evidence="7">WRKY domain-containing protein</fullName>
    </recommendedName>
</protein>
<accession>A0AAP0HWG5</accession>
<evidence type="ECO:0000259" key="7">
    <source>
        <dbReference type="PROSITE" id="PS50811"/>
    </source>
</evidence>
<evidence type="ECO:0000256" key="2">
    <source>
        <dbReference type="ARBA" id="ARBA00023015"/>
    </source>
</evidence>
<dbReference type="GO" id="GO:0051707">
    <property type="term" value="P:response to other organism"/>
    <property type="evidence" value="ECO:0007669"/>
    <property type="project" value="UniProtKB-ARBA"/>
</dbReference>
<sequence length="364" mass="41342">MPLFNYMYMEQQPKSTSSATNWVEDEFINFLDLNVNPTRNLIEIIQKEDLESDLTNMSKELQSNRDHQCHKVQVLEEELNSTRAENKSLREMMAVICDSCITLHTQLMELMKNHPITSVGSTKKRTRIAEVEVCDDHHENYITRRIDNGGTCYNSTSVGHDHQSSYKDDDEDTCKRLRSTSDGLKIKVFKTLVRTDPSDTSLVAKDGYQWRKYGQKVTRDNPYPRAYFKCSFAPTCPVKKKVQRSVEDRSILVVVYEGEHNHPHPSRHDAVVDLANIGSIPCSTTFTSSGPSVMLDLTKQTGPCNNNIARKSIREVNVDNESSSPSSSSYDRRQFLIQQMADSLSKDSSFRSAIAEALSGRVIQ</sequence>
<dbReference type="PANTHER" id="PTHR31429:SF3">
    <property type="entry name" value="WRKY TRANSCRIPTION FACTOR 40-RELATED"/>
    <property type="match status" value="1"/>
</dbReference>
<keyword evidence="2" id="KW-0805">Transcription regulation</keyword>
<keyword evidence="3" id="KW-0238">DNA-binding</keyword>
<dbReference type="FunFam" id="2.20.25.80:FF:000008">
    <property type="entry name" value="WRKY transcription factor 40"/>
    <property type="match status" value="1"/>
</dbReference>
<dbReference type="SUPFAM" id="SSF118290">
    <property type="entry name" value="WRKY DNA-binding domain"/>
    <property type="match status" value="1"/>
</dbReference>
<evidence type="ECO:0000313" key="8">
    <source>
        <dbReference type="EMBL" id="KAK9100227.1"/>
    </source>
</evidence>
<evidence type="ECO:0000256" key="6">
    <source>
        <dbReference type="SAM" id="Coils"/>
    </source>
</evidence>
<evidence type="ECO:0000313" key="9">
    <source>
        <dbReference type="Proteomes" id="UP001419268"/>
    </source>
</evidence>
<reference evidence="8 9" key="1">
    <citation type="submission" date="2024-01" db="EMBL/GenBank/DDBJ databases">
        <title>Genome assemblies of Stephania.</title>
        <authorList>
            <person name="Yang L."/>
        </authorList>
    </citation>
    <scope>NUCLEOTIDE SEQUENCE [LARGE SCALE GENOMIC DNA]</scope>
    <source>
        <strain evidence="8">JXDWG</strain>
        <tissue evidence="8">Leaf</tissue>
    </source>
</reference>
<name>A0AAP0HWG5_9MAGN</name>
<proteinExistence type="predicted"/>
<dbReference type="Pfam" id="PF03106">
    <property type="entry name" value="WRKY"/>
    <property type="match status" value="1"/>
</dbReference>
<dbReference type="InterPro" id="IPR036576">
    <property type="entry name" value="WRKY_dom_sf"/>
</dbReference>
<dbReference type="PROSITE" id="PS50811">
    <property type="entry name" value="WRKY"/>
    <property type="match status" value="1"/>
</dbReference>
<keyword evidence="9" id="KW-1185">Reference proteome</keyword>
<evidence type="ECO:0000256" key="1">
    <source>
        <dbReference type="ARBA" id="ARBA00004123"/>
    </source>
</evidence>
<evidence type="ECO:0000256" key="5">
    <source>
        <dbReference type="ARBA" id="ARBA00023242"/>
    </source>
</evidence>
<dbReference type="EMBL" id="JBBNAG010000010">
    <property type="protein sequence ID" value="KAK9100227.1"/>
    <property type="molecule type" value="Genomic_DNA"/>
</dbReference>
<dbReference type="SMART" id="SM00774">
    <property type="entry name" value="WRKY"/>
    <property type="match status" value="1"/>
</dbReference>